<evidence type="ECO:0000313" key="1">
    <source>
        <dbReference type="EMBL" id="KAF9744607.1"/>
    </source>
</evidence>
<dbReference type="Gene3D" id="1.25.40.10">
    <property type="entry name" value="Tetratricopeptide repeat domain"/>
    <property type="match status" value="1"/>
</dbReference>
<dbReference type="SUPFAM" id="SSF48452">
    <property type="entry name" value="TPR-like"/>
    <property type="match status" value="1"/>
</dbReference>
<dbReference type="InterPro" id="IPR011990">
    <property type="entry name" value="TPR-like_helical_dom_sf"/>
</dbReference>
<reference evidence="1" key="1">
    <citation type="submission" date="2020-10" db="EMBL/GenBank/DDBJ databases">
        <title>High-Quality Genome Resource of Clonostachys rosea strain S41 by Oxford Nanopore Long-Read Sequencing.</title>
        <authorList>
            <person name="Wang H."/>
        </authorList>
    </citation>
    <scope>NUCLEOTIDE SEQUENCE</scope>
    <source>
        <strain evidence="1">S41</strain>
    </source>
</reference>
<proteinExistence type="predicted"/>
<organism evidence="1 2">
    <name type="scientific">Bionectria ochroleuca</name>
    <name type="common">Gliocladium roseum</name>
    <dbReference type="NCBI Taxonomy" id="29856"/>
    <lineage>
        <taxon>Eukaryota</taxon>
        <taxon>Fungi</taxon>
        <taxon>Dikarya</taxon>
        <taxon>Ascomycota</taxon>
        <taxon>Pezizomycotina</taxon>
        <taxon>Sordariomycetes</taxon>
        <taxon>Hypocreomycetidae</taxon>
        <taxon>Hypocreales</taxon>
        <taxon>Bionectriaceae</taxon>
        <taxon>Clonostachys</taxon>
    </lineage>
</organism>
<dbReference type="EMBL" id="JADCTT010000014">
    <property type="protein sequence ID" value="KAF9744607.1"/>
    <property type="molecule type" value="Genomic_DNA"/>
</dbReference>
<dbReference type="Proteomes" id="UP000616885">
    <property type="component" value="Unassembled WGS sequence"/>
</dbReference>
<comment type="caution">
    <text evidence="1">The sequence shown here is derived from an EMBL/GenBank/DDBJ whole genome shotgun (WGS) entry which is preliminary data.</text>
</comment>
<name>A0A8H7K9H9_BIOOC</name>
<gene>
    <name evidence="1" type="ORF">IM811_005388</name>
</gene>
<accession>A0A8H7K9H9</accession>
<evidence type="ECO:0000313" key="2">
    <source>
        <dbReference type="Proteomes" id="UP000616885"/>
    </source>
</evidence>
<sequence length="180" mass="19800">MESETSPLIHQQMKLVSAATICTSRASSGKLRQAETAYLEASRIAPDDVRLLSNLAAVYYELADYTKCAATCRASLLLLEKDGGEAPADKTRIRLCKALLFSQRTDEASDVLSQITSGEARKTLEPLPARASISPQSPSSLLSTRKKLLDRVSRYRTVLQDEPEFYSVGHDDARSFLTES</sequence>
<dbReference type="AlphaFoldDB" id="A0A8H7K9H9"/>
<protein>
    <submittedName>
        <fullName evidence="1">Uncharacterized protein</fullName>
    </submittedName>
</protein>